<keyword evidence="1" id="KW-0812">Transmembrane</keyword>
<evidence type="ECO:0000313" key="4">
    <source>
        <dbReference type="Proteomes" id="UP001597286"/>
    </source>
</evidence>
<evidence type="ECO:0000256" key="1">
    <source>
        <dbReference type="SAM" id="Phobius"/>
    </source>
</evidence>
<feature type="transmembrane region" description="Helical" evidence="1">
    <location>
        <begin position="50"/>
        <end position="74"/>
    </location>
</feature>
<organism evidence="3 4">
    <name type="scientific">Rhodococcus gannanensis</name>
    <dbReference type="NCBI Taxonomy" id="1960308"/>
    <lineage>
        <taxon>Bacteria</taxon>
        <taxon>Bacillati</taxon>
        <taxon>Actinomycetota</taxon>
        <taxon>Actinomycetes</taxon>
        <taxon>Mycobacteriales</taxon>
        <taxon>Nocardiaceae</taxon>
        <taxon>Rhodococcus</taxon>
    </lineage>
</organism>
<proteinExistence type="predicted"/>
<evidence type="ECO:0000313" key="3">
    <source>
        <dbReference type="EMBL" id="MFD1812916.1"/>
    </source>
</evidence>
<keyword evidence="1" id="KW-1133">Transmembrane helix</keyword>
<keyword evidence="2" id="KW-0732">Signal</keyword>
<keyword evidence="4" id="KW-1185">Reference proteome</keyword>
<comment type="caution">
    <text evidence="3">The sequence shown here is derived from an EMBL/GenBank/DDBJ whole genome shotgun (WGS) entry which is preliminary data.</text>
</comment>
<gene>
    <name evidence="3" type="ORF">ACFSJG_11875</name>
</gene>
<keyword evidence="1" id="KW-0472">Membrane</keyword>
<reference evidence="4" key="1">
    <citation type="journal article" date="2019" name="Int. J. Syst. Evol. Microbiol.">
        <title>The Global Catalogue of Microorganisms (GCM) 10K type strain sequencing project: providing services to taxonomists for standard genome sequencing and annotation.</title>
        <authorList>
            <consortium name="The Broad Institute Genomics Platform"/>
            <consortium name="The Broad Institute Genome Sequencing Center for Infectious Disease"/>
            <person name="Wu L."/>
            <person name="Ma J."/>
        </authorList>
    </citation>
    <scope>NUCLEOTIDE SEQUENCE [LARGE SCALE GENOMIC DNA]</scope>
    <source>
        <strain evidence="4">DT72</strain>
    </source>
</reference>
<dbReference type="EMBL" id="JBHUFB010000010">
    <property type="protein sequence ID" value="MFD1812916.1"/>
    <property type="molecule type" value="Genomic_DNA"/>
</dbReference>
<protein>
    <submittedName>
        <fullName evidence="3">Uncharacterized protein</fullName>
    </submittedName>
</protein>
<feature type="chain" id="PRO_5046558542" evidence="2">
    <location>
        <begin position="29"/>
        <end position="75"/>
    </location>
</feature>
<sequence length="75" mass="7426">MRTVALRAAIAAAALPPLLLLGSAGAAADPSVVHPVQPVVLIGQNQNPLGALLACAPVGIIPLFGPNIIFPICVA</sequence>
<dbReference type="Proteomes" id="UP001597286">
    <property type="component" value="Unassembled WGS sequence"/>
</dbReference>
<evidence type="ECO:0000256" key="2">
    <source>
        <dbReference type="SAM" id="SignalP"/>
    </source>
</evidence>
<dbReference type="RefSeq" id="WP_378485429.1">
    <property type="nucleotide sequence ID" value="NZ_JBHUFB010000010.1"/>
</dbReference>
<accession>A0ABW4P3D3</accession>
<feature type="signal peptide" evidence="2">
    <location>
        <begin position="1"/>
        <end position="28"/>
    </location>
</feature>
<name>A0ABW4P3D3_9NOCA</name>